<dbReference type="AlphaFoldDB" id="A0A3S7GX44"/>
<organism evidence="2">
    <name type="scientific">Staphylococcus hominis</name>
    <dbReference type="NCBI Taxonomy" id="1290"/>
    <lineage>
        <taxon>Bacteria</taxon>
        <taxon>Bacillati</taxon>
        <taxon>Bacillota</taxon>
        <taxon>Bacilli</taxon>
        <taxon>Bacillales</taxon>
        <taxon>Staphylococcaceae</taxon>
        <taxon>Staphylococcus</taxon>
    </lineage>
</organism>
<evidence type="ECO:0000313" key="2">
    <source>
        <dbReference type="EMBL" id="AVI05872.1"/>
    </source>
</evidence>
<evidence type="ECO:0000259" key="1">
    <source>
        <dbReference type="Pfam" id="PF13460"/>
    </source>
</evidence>
<dbReference type="Gene3D" id="3.40.50.720">
    <property type="entry name" value="NAD(P)-binding Rossmann-like Domain"/>
    <property type="match status" value="1"/>
</dbReference>
<evidence type="ECO:0000313" key="4">
    <source>
        <dbReference type="Proteomes" id="UP000665944"/>
    </source>
</evidence>
<dbReference type="EMBL" id="CP014567">
    <property type="protein sequence ID" value="AVI05872.1"/>
    <property type="molecule type" value="Genomic_DNA"/>
</dbReference>
<dbReference type="RefSeq" id="WP_017176002.1">
    <property type="nucleotide sequence ID" value="NZ_CAXORW010000005.1"/>
</dbReference>
<accession>A0A3S7GX44</accession>
<sequence length="307" mass="35702">MKPNVLLAGGSGYIGKNISSAIENDANLFALSKYPNTKKEFNHNIKWLKKDIYNYEDVKSAMSGMNIAVFYLDPNKNSAKLTQATARDLNLIAADNFARAAAQQKINKILYVSGSRFDNETIQCLKNYGVPVETTETYIKRSHINVELQVSKYNDIRTALRMILPRKWSLEQLVAYFFKWLNDTRGTFLHTKYIENRYIIYTRNEFKPLLVMKKEVNDNSLITFNLVGGSIIKKRSKKQGKLEFRQIKGTRLVIVQLYDYIPKLLWPLYYFFQAPVQGLIMRGFEIDCRIRHFNGRVQSGEKMKYTK</sequence>
<dbReference type="SUPFAM" id="SSF51735">
    <property type="entry name" value="NAD(P)-binding Rossmann-fold domains"/>
    <property type="match status" value="1"/>
</dbReference>
<protein>
    <submittedName>
        <fullName evidence="2">3-beta hydroxysteroid dehydrogenase</fullName>
    </submittedName>
    <submittedName>
        <fullName evidence="3">NAD(P)H-binding protein</fullName>
    </submittedName>
</protein>
<dbReference type="EMBL" id="JAGHKT020000004">
    <property type="protein sequence ID" value="MCM5672019.1"/>
    <property type="molecule type" value="Genomic_DNA"/>
</dbReference>
<gene>
    <name evidence="2" type="ORF">AZE34_03495</name>
    <name evidence="3" type="ORF">J7T32_004445</name>
</gene>
<reference evidence="2" key="1">
    <citation type="submission" date="2016-02" db="EMBL/GenBank/DDBJ databases">
        <title>Genomic sequence of a clinical Staphylococcus hominis isolate.</title>
        <authorList>
            <person name="McClure J.M."/>
            <person name="Zhang K."/>
        </authorList>
    </citation>
    <scope>NUCLEOTIDE SEQUENCE</scope>
    <source>
        <strain evidence="2">C34847</strain>
    </source>
</reference>
<reference evidence="3 4" key="2">
    <citation type="submission" date="2022-06" db="EMBL/GenBank/DDBJ databases">
        <title>Staphylococcus hominis ShoR14 genome sequence.</title>
        <authorList>
            <person name="Yeo C.C."/>
            <person name="Chew C.H."/>
            <person name="Che Hamzah A.M."/>
            <person name="Al-Trad E.I."/>
        </authorList>
    </citation>
    <scope>NUCLEOTIDE SEQUENCE [LARGE SCALE GENOMIC DNA]</scope>
    <source>
        <strain evidence="3 4">ShoR14</strain>
    </source>
</reference>
<dbReference type="InterPro" id="IPR036291">
    <property type="entry name" value="NAD(P)-bd_dom_sf"/>
</dbReference>
<proteinExistence type="predicted"/>
<name>A0A3S7GX44_STAHO</name>
<dbReference type="Pfam" id="PF13460">
    <property type="entry name" value="NAD_binding_10"/>
    <property type="match status" value="1"/>
</dbReference>
<dbReference type="InterPro" id="IPR016040">
    <property type="entry name" value="NAD(P)-bd_dom"/>
</dbReference>
<dbReference type="Proteomes" id="UP000665944">
    <property type="component" value="Unassembled WGS sequence"/>
</dbReference>
<evidence type="ECO:0000313" key="3">
    <source>
        <dbReference type="EMBL" id="MCM5672019.1"/>
    </source>
</evidence>
<feature type="domain" description="NAD(P)-binding" evidence="1">
    <location>
        <begin position="9"/>
        <end position="142"/>
    </location>
</feature>
<keyword evidence="4" id="KW-1185">Reference proteome</keyword>